<proteinExistence type="predicted"/>
<evidence type="ECO:0000313" key="2">
    <source>
        <dbReference type="Proteomes" id="UP001500432"/>
    </source>
</evidence>
<accession>A0ABN3C0F0</accession>
<sequence length="68" mass="7083">MSYPSADSEPATVRELIVQLAQVEDAMRQAAGAAPSGDTAALAEREQSIVQALHEHGLPFHAQGVEGA</sequence>
<reference evidence="1 2" key="1">
    <citation type="journal article" date="2019" name="Int. J. Syst. Evol. Microbiol.">
        <title>The Global Catalogue of Microorganisms (GCM) 10K type strain sequencing project: providing services to taxonomists for standard genome sequencing and annotation.</title>
        <authorList>
            <consortium name="The Broad Institute Genomics Platform"/>
            <consortium name="The Broad Institute Genome Sequencing Center for Infectious Disease"/>
            <person name="Wu L."/>
            <person name="Ma J."/>
        </authorList>
    </citation>
    <scope>NUCLEOTIDE SEQUENCE [LARGE SCALE GENOMIC DNA]</scope>
    <source>
        <strain evidence="1 2">JCM 16034</strain>
    </source>
</reference>
<organism evidence="1 2">
    <name type="scientific">Sinomonas flava</name>
    <dbReference type="NCBI Taxonomy" id="496857"/>
    <lineage>
        <taxon>Bacteria</taxon>
        <taxon>Bacillati</taxon>
        <taxon>Actinomycetota</taxon>
        <taxon>Actinomycetes</taxon>
        <taxon>Micrococcales</taxon>
        <taxon>Micrococcaceae</taxon>
        <taxon>Sinomonas</taxon>
    </lineage>
</organism>
<dbReference type="EMBL" id="BAAAQW010000011">
    <property type="protein sequence ID" value="GAA2202666.1"/>
    <property type="molecule type" value="Genomic_DNA"/>
</dbReference>
<name>A0ABN3C0F0_9MICC</name>
<evidence type="ECO:0000313" key="1">
    <source>
        <dbReference type="EMBL" id="GAA2202666.1"/>
    </source>
</evidence>
<protein>
    <submittedName>
        <fullName evidence="1">Uncharacterized protein</fullName>
    </submittedName>
</protein>
<dbReference type="RefSeq" id="WP_344300793.1">
    <property type="nucleotide sequence ID" value="NZ_BAAAQW010000011.1"/>
</dbReference>
<comment type="caution">
    <text evidence="1">The sequence shown here is derived from an EMBL/GenBank/DDBJ whole genome shotgun (WGS) entry which is preliminary data.</text>
</comment>
<dbReference type="Proteomes" id="UP001500432">
    <property type="component" value="Unassembled WGS sequence"/>
</dbReference>
<gene>
    <name evidence="1" type="ORF">GCM10009849_31990</name>
</gene>
<keyword evidence="2" id="KW-1185">Reference proteome</keyword>